<evidence type="ECO:0000313" key="3">
    <source>
        <dbReference type="Proteomes" id="UP000792457"/>
    </source>
</evidence>
<dbReference type="Proteomes" id="UP000792457">
    <property type="component" value="Unassembled WGS sequence"/>
</dbReference>
<feature type="compositionally biased region" description="Polar residues" evidence="1">
    <location>
        <begin position="56"/>
        <end position="76"/>
    </location>
</feature>
<feature type="region of interest" description="Disordered" evidence="1">
    <location>
        <begin position="30"/>
        <end position="142"/>
    </location>
</feature>
<keyword evidence="3" id="KW-1185">Reference proteome</keyword>
<accession>A0A8K0P9J4</accession>
<protein>
    <submittedName>
        <fullName evidence="2">Uncharacterized protein</fullName>
    </submittedName>
</protein>
<dbReference type="EMBL" id="KZ309097">
    <property type="protein sequence ID" value="KAG8236958.1"/>
    <property type="molecule type" value="Genomic_DNA"/>
</dbReference>
<evidence type="ECO:0000256" key="1">
    <source>
        <dbReference type="SAM" id="MobiDB-lite"/>
    </source>
</evidence>
<feature type="compositionally biased region" description="Pro residues" evidence="1">
    <location>
        <begin position="132"/>
        <end position="142"/>
    </location>
</feature>
<name>A0A8K0P9J4_LADFU</name>
<organism evidence="2 3">
    <name type="scientific">Ladona fulva</name>
    <name type="common">Scarce chaser dragonfly</name>
    <name type="synonym">Libellula fulva</name>
    <dbReference type="NCBI Taxonomy" id="123851"/>
    <lineage>
        <taxon>Eukaryota</taxon>
        <taxon>Metazoa</taxon>
        <taxon>Ecdysozoa</taxon>
        <taxon>Arthropoda</taxon>
        <taxon>Hexapoda</taxon>
        <taxon>Insecta</taxon>
        <taxon>Pterygota</taxon>
        <taxon>Palaeoptera</taxon>
        <taxon>Odonata</taxon>
        <taxon>Epiprocta</taxon>
        <taxon>Anisoptera</taxon>
        <taxon>Libelluloidea</taxon>
        <taxon>Libellulidae</taxon>
        <taxon>Ladona</taxon>
    </lineage>
</organism>
<reference evidence="2" key="1">
    <citation type="submission" date="2013-04" db="EMBL/GenBank/DDBJ databases">
        <authorList>
            <person name="Qu J."/>
            <person name="Murali S.C."/>
            <person name="Bandaranaike D."/>
            <person name="Bellair M."/>
            <person name="Blankenburg K."/>
            <person name="Chao H."/>
            <person name="Dinh H."/>
            <person name="Doddapaneni H."/>
            <person name="Downs B."/>
            <person name="Dugan-Rocha S."/>
            <person name="Elkadiri S."/>
            <person name="Gnanaolivu R.D."/>
            <person name="Hernandez B."/>
            <person name="Javaid M."/>
            <person name="Jayaseelan J.C."/>
            <person name="Lee S."/>
            <person name="Li M."/>
            <person name="Ming W."/>
            <person name="Munidasa M."/>
            <person name="Muniz J."/>
            <person name="Nguyen L."/>
            <person name="Ongeri F."/>
            <person name="Osuji N."/>
            <person name="Pu L.-L."/>
            <person name="Puazo M."/>
            <person name="Qu C."/>
            <person name="Quiroz J."/>
            <person name="Raj R."/>
            <person name="Weissenberger G."/>
            <person name="Xin Y."/>
            <person name="Zou X."/>
            <person name="Han Y."/>
            <person name="Richards S."/>
            <person name="Worley K."/>
            <person name="Muzny D."/>
            <person name="Gibbs R."/>
        </authorList>
    </citation>
    <scope>NUCLEOTIDE SEQUENCE</scope>
    <source>
        <strain evidence="2">Sampled in the wild</strain>
    </source>
</reference>
<feature type="non-terminal residue" evidence="2">
    <location>
        <position position="1"/>
    </location>
</feature>
<comment type="caution">
    <text evidence="2">The sequence shown here is derived from an EMBL/GenBank/DDBJ whole genome shotgun (WGS) entry which is preliminary data.</text>
</comment>
<feature type="non-terminal residue" evidence="2">
    <location>
        <position position="142"/>
    </location>
</feature>
<proteinExistence type="predicted"/>
<dbReference type="AlphaFoldDB" id="A0A8K0P9J4"/>
<reference evidence="2" key="2">
    <citation type="submission" date="2017-10" db="EMBL/GenBank/DDBJ databases">
        <title>Ladona fulva Genome sequencing and assembly.</title>
        <authorList>
            <person name="Murali S."/>
            <person name="Richards S."/>
            <person name="Bandaranaike D."/>
            <person name="Bellair M."/>
            <person name="Blankenburg K."/>
            <person name="Chao H."/>
            <person name="Dinh H."/>
            <person name="Doddapaneni H."/>
            <person name="Dugan-Rocha S."/>
            <person name="Elkadiri S."/>
            <person name="Gnanaolivu R."/>
            <person name="Hernandez B."/>
            <person name="Skinner E."/>
            <person name="Javaid M."/>
            <person name="Lee S."/>
            <person name="Li M."/>
            <person name="Ming W."/>
            <person name="Munidasa M."/>
            <person name="Muniz J."/>
            <person name="Nguyen L."/>
            <person name="Hughes D."/>
            <person name="Osuji N."/>
            <person name="Pu L.-L."/>
            <person name="Puazo M."/>
            <person name="Qu C."/>
            <person name="Quiroz J."/>
            <person name="Raj R."/>
            <person name="Weissenberger G."/>
            <person name="Xin Y."/>
            <person name="Zou X."/>
            <person name="Han Y."/>
            <person name="Worley K."/>
            <person name="Muzny D."/>
            <person name="Gibbs R."/>
        </authorList>
    </citation>
    <scope>NUCLEOTIDE SEQUENCE</scope>
    <source>
        <strain evidence="2">Sampled in the wild</strain>
    </source>
</reference>
<evidence type="ECO:0000313" key="2">
    <source>
        <dbReference type="EMBL" id="KAG8236958.1"/>
    </source>
</evidence>
<gene>
    <name evidence="2" type="ORF">J437_LFUL016153</name>
</gene>
<sequence>LFQAVNHCHVKFQPSGISTSASQGNFAAFEDSKTKGEQNSGPNLLLGGSGWDGVASSFTPPSTGGSIPRNASTPNLESRARDPFADLGNIGGISGWSGSKPTTPRAGSPSQAGSGPFGGSPQHILSGGWQQPPQPSTPARTP</sequence>